<feature type="transmembrane region" description="Helical" evidence="2">
    <location>
        <begin position="636"/>
        <end position="657"/>
    </location>
</feature>
<keyword evidence="3" id="KW-0732">Signal</keyword>
<feature type="chain" id="PRO_5017210240" description="Amine oxidase domain-containing protein" evidence="3">
    <location>
        <begin position="23"/>
        <end position="929"/>
    </location>
</feature>
<evidence type="ECO:0000256" key="2">
    <source>
        <dbReference type="SAM" id="Phobius"/>
    </source>
</evidence>
<feature type="compositionally biased region" description="Polar residues" evidence="1">
    <location>
        <begin position="912"/>
        <end position="922"/>
    </location>
</feature>
<organism evidence="4 5">
    <name type="scientific">Chara braunii</name>
    <name type="common">Braun's stonewort</name>
    <dbReference type="NCBI Taxonomy" id="69332"/>
    <lineage>
        <taxon>Eukaryota</taxon>
        <taxon>Viridiplantae</taxon>
        <taxon>Streptophyta</taxon>
        <taxon>Charophyceae</taxon>
        <taxon>Charales</taxon>
        <taxon>Characeae</taxon>
        <taxon>Chara</taxon>
    </lineage>
</organism>
<evidence type="ECO:0000256" key="1">
    <source>
        <dbReference type="SAM" id="MobiDB-lite"/>
    </source>
</evidence>
<feature type="region of interest" description="Disordered" evidence="1">
    <location>
        <begin position="883"/>
        <end position="929"/>
    </location>
</feature>
<comment type="caution">
    <text evidence="4">The sequence shown here is derived from an EMBL/GenBank/DDBJ whole genome shotgun (WGS) entry which is preliminary data.</text>
</comment>
<keyword evidence="5" id="KW-1185">Reference proteome</keyword>
<feature type="compositionally biased region" description="Basic and acidic residues" evidence="1">
    <location>
        <begin position="894"/>
        <end position="910"/>
    </location>
</feature>
<dbReference type="OrthoDB" id="183047at2759"/>
<keyword evidence="2" id="KW-1133">Transmembrane helix</keyword>
<accession>A0A388KLY2</accession>
<gene>
    <name evidence="4" type="ORF">CBR_g8351</name>
</gene>
<feature type="transmembrane region" description="Helical" evidence="2">
    <location>
        <begin position="803"/>
        <end position="824"/>
    </location>
</feature>
<feature type="transmembrane region" description="Helical" evidence="2">
    <location>
        <begin position="736"/>
        <end position="753"/>
    </location>
</feature>
<evidence type="ECO:0000313" key="4">
    <source>
        <dbReference type="EMBL" id="GBG71052.1"/>
    </source>
</evidence>
<dbReference type="AlphaFoldDB" id="A0A388KLY2"/>
<dbReference type="EMBL" id="BFEA01000140">
    <property type="protein sequence ID" value="GBG71052.1"/>
    <property type="molecule type" value="Genomic_DNA"/>
</dbReference>
<keyword evidence="2" id="KW-0812">Transmembrane</keyword>
<reference evidence="4 5" key="1">
    <citation type="journal article" date="2018" name="Cell">
        <title>The Chara Genome: Secondary Complexity and Implications for Plant Terrestrialization.</title>
        <authorList>
            <person name="Nishiyama T."/>
            <person name="Sakayama H."/>
            <person name="Vries J.D."/>
            <person name="Buschmann H."/>
            <person name="Saint-Marcoux D."/>
            <person name="Ullrich K.K."/>
            <person name="Haas F.B."/>
            <person name="Vanderstraeten L."/>
            <person name="Becker D."/>
            <person name="Lang D."/>
            <person name="Vosolsobe S."/>
            <person name="Rombauts S."/>
            <person name="Wilhelmsson P.K.I."/>
            <person name="Janitza P."/>
            <person name="Kern R."/>
            <person name="Heyl A."/>
            <person name="Rumpler F."/>
            <person name="Villalobos L.I.A.C."/>
            <person name="Clay J.M."/>
            <person name="Skokan R."/>
            <person name="Toyoda A."/>
            <person name="Suzuki Y."/>
            <person name="Kagoshima H."/>
            <person name="Schijlen E."/>
            <person name="Tajeshwar N."/>
            <person name="Catarino B."/>
            <person name="Hetherington A.J."/>
            <person name="Saltykova A."/>
            <person name="Bonnot C."/>
            <person name="Breuninger H."/>
            <person name="Symeonidi A."/>
            <person name="Radhakrishnan G.V."/>
            <person name="Van Nieuwerburgh F."/>
            <person name="Deforce D."/>
            <person name="Chang C."/>
            <person name="Karol K.G."/>
            <person name="Hedrich R."/>
            <person name="Ulvskov P."/>
            <person name="Glockner G."/>
            <person name="Delwiche C.F."/>
            <person name="Petrasek J."/>
            <person name="Van de Peer Y."/>
            <person name="Friml J."/>
            <person name="Beilby M."/>
            <person name="Dolan L."/>
            <person name="Kohara Y."/>
            <person name="Sugano S."/>
            <person name="Fujiyama A."/>
            <person name="Delaux P.-M."/>
            <person name="Quint M."/>
            <person name="TheiBen G."/>
            <person name="Hagemann M."/>
            <person name="Harholt J."/>
            <person name="Dunand C."/>
            <person name="Zachgo S."/>
            <person name="Langdale J."/>
            <person name="Maumus F."/>
            <person name="Straeten D.V.D."/>
            <person name="Gould S.B."/>
            <person name="Rensing S.A."/>
        </authorList>
    </citation>
    <scope>NUCLEOTIDE SEQUENCE [LARGE SCALE GENOMIC DNA]</scope>
    <source>
        <strain evidence="4 5">S276</strain>
    </source>
</reference>
<proteinExistence type="predicted"/>
<feature type="transmembrane region" description="Helical" evidence="2">
    <location>
        <begin position="765"/>
        <end position="783"/>
    </location>
</feature>
<keyword evidence="2" id="KW-0472">Membrane</keyword>
<feature type="transmembrane region" description="Helical" evidence="2">
    <location>
        <begin position="669"/>
        <end position="687"/>
    </location>
</feature>
<protein>
    <recommendedName>
        <fullName evidence="6">Amine oxidase domain-containing protein</fullName>
    </recommendedName>
</protein>
<evidence type="ECO:0000313" key="5">
    <source>
        <dbReference type="Proteomes" id="UP000265515"/>
    </source>
</evidence>
<dbReference type="Gramene" id="GBG71052">
    <property type="protein sequence ID" value="GBG71052"/>
    <property type="gene ID" value="CBR_g8351"/>
</dbReference>
<dbReference type="InterPro" id="IPR036188">
    <property type="entry name" value="FAD/NAD-bd_sf"/>
</dbReference>
<feature type="transmembrane region" description="Helical" evidence="2">
    <location>
        <begin position="836"/>
        <end position="855"/>
    </location>
</feature>
<feature type="signal peptide" evidence="3">
    <location>
        <begin position="1"/>
        <end position="22"/>
    </location>
</feature>
<dbReference type="Gene3D" id="1.10.405.20">
    <property type="match status" value="1"/>
</dbReference>
<sequence>MLRSWASLAVLVWVHSVTPWLASRCDASAIDGACDAPAPPLDQSQGNAELVRKAARIAIVGGGVSGVSAAETLVKHGLTNVVVFEAGTTIVPIQHAVRTTHAVYDMDLIYVPALSWSGSGLEERYEAVLREYQQELVPRFFHLFAPFFRRHQYSGIQACLRSGIAWHNETFAEWAQRHGFDEVLFEGAAHILGLYGNFPVGSSPACQLLMLLANKMPSILGPSLVLASRQRDFEVWKRESPLGPLHDTMLLWFAEIAIDMPSFMRCFRHGYGSFFTSVALRNRIDNRINARVARLEPFQDATMGRQRVHVHLHGAASAAGAGGDAPPIAIEGGLGGGGDDNVFDVVIVTARPDQVHDVLPDGHPMKPVYEVVKEHAVNVAHSHGIYGVAVLSFTVSPRAGFVAQPRFVLDHQKHSRPMYSGHLSATVNVMRIIKTTDEAILTVVFQTKYHAVATEEERELLVDELGLYGFRDLHGLKMTHYPNTPTRVPVDAISAGWYDKAEAAQGHQQLYFVGETFSGHGVPTVFMHTRDWCMHTFNLPRDLCMPRAGNENTSSTTTTDLFSVASASVLMTDDSAAGGTQIEPFQPLKINVPSRLAEMGTQTYMAMLRRPLEAIRLGIHPVLLVESPLDTAMPPVAFLFCLVGTMSLLHLFECSAITRHLEPAKKKNVAIYCTEIIVSCVGLAAIVDGCTDLLFGRTPADFLLSTRRALFAGMVVNGMYLCELEFHHSLRMSLKVHHVACVAVFTLMHFCFAKHKALVVLQMGIFNVMNALTEQTVFVFILMHRVAPHVLRRCPSAGFALTIWYGATRALFGALVLRVWYRFATDATLAAARREFYGSLVLVTYPLLTLVQMAAQCDCFVVQLGLSRKYARAAQEAAATADGNVTGGSCERSPGAHDRSVDHPDMREQVLDLTQSGRSRGASTLRKRQ</sequence>
<name>A0A388KLY2_CHABU</name>
<dbReference type="Gene3D" id="3.50.50.60">
    <property type="entry name" value="FAD/NAD(P)-binding domain"/>
    <property type="match status" value="1"/>
</dbReference>
<evidence type="ECO:0000256" key="3">
    <source>
        <dbReference type="SAM" id="SignalP"/>
    </source>
</evidence>
<dbReference type="Gene3D" id="3.30.70.1990">
    <property type="match status" value="1"/>
</dbReference>
<dbReference type="SUPFAM" id="SSF51905">
    <property type="entry name" value="FAD/NAD(P)-binding domain"/>
    <property type="match status" value="1"/>
</dbReference>
<evidence type="ECO:0008006" key="6">
    <source>
        <dbReference type="Google" id="ProtNLM"/>
    </source>
</evidence>
<dbReference type="Proteomes" id="UP000265515">
    <property type="component" value="Unassembled WGS sequence"/>
</dbReference>